<dbReference type="SUPFAM" id="SSF51905">
    <property type="entry name" value="FAD/NAD(P)-binding domain"/>
    <property type="match status" value="1"/>
</dbReference>
<evidence type="ECO:0008006" key="3">
    <source>
        <dbReference type="Google" id="ProtNLM"/>
    </source>
</evidence>
<dbReference type="Proteomes" id="UP000481360">
    <property type="component" value="Unassembled WGS sequence"/>
</dbReference>
<comment type="caution">
    <text evidence="1">The sequence shown here is derived from an EMBL/GenBank/DDBJ whole genome shotgun (WGS) entry which is preliminary data.</text>
</comment>
<evidence type="ECO:0000313" key="1">
    <source>
        <dbReference type="EMBL" id="NGY64569.1"/>
    </source>
</evidence>
<dbReference type="InterPro" id="IPR036188">
    <property type="entry name" value="FAD/NAD-bd_sf"/>
</dbReference>
<protein>
    <recommendedName>
        <fullName evidence="3">NAD binding domain of 6-phosphogluconate dehydrogenase</fullName>
    </recommendedName>
</protein>
<organism evidence="1 2">
    <name type="scientific">Lentzea alba</name>
    <dbReference type="NCBI Taxonomy" id="2714351"/>
    <lineage>
        <taxon>Bacteria</taxon>
        <taxon>Bacillati</taxon>
        <taxon>Actinomycetota</taxon>
        <taxon>Actinomycetes</taxon>
        <taxon>Pseudonocardiales</taxon>
        <taxon>Pseudonocardiaceae</taxon>
        <taxon>Lentzea</taxon>
    </lineage>
</organism>
<evidence type="ECO:0000313" key="2">
    <source>
        <dbReference type="Proteomes" id="UP000481360"/>
    </source>
</evidence>
<dbReference type="AlphaFoldDB" id="A0A7C9RWF4"/>
<reference evidence="1 2" key="1">
    <citation type="submission" date="2020-03" db="EMBL/GenBank/DDBJ databases">
        <title>Isolation and identification of active actinomycetes.</title>
        <authorList>
            <person name="Sun X."/>
        </authorList>
    </citation>
    <scope>NUCLEOTIDE SEQUENCE [LARGE SCALE GENOMIC DNA]</scope>
    <source>
        <strain evidence="1 2">NEAU-D13</strain>
    </source>
</reference>
<dbReference type="EMBL" id="JAAMPJ010000013">
    <property type="protein sequence ID" value="NGY64569.1"/>
    <property type="molecule type" value="Genomic_DNA"/>
</dbReference>
<gene>
    <name evidence="1" type="ORF">G7043_37225</name>
</gene>
<accession>A0A7C9RWF4</accession>
<sequence>MTHDAIVIGLGSLGGAAAHRLASRGLRVLGLDSRSQAELPSSDEAFRAGADLRFEETVIDWHVEPSGTGARVLTRSSTHAAPLLVICAGTDARSLLL</sequence>
<dbReference type="RefSeq" id="WP_166053382.1">
    <property type="nucleotide sequence ID" value="NZ_JAAMPJ010000013.1"/>
</dbReference>
<proteinExistence type="predicted"/>
<keyword evidence="2" id="KW-1185">Reference proteome</keyword>
<name>A0A7C9RWF4_9PSEU</name>
<dbReference type="Gene3D" id="3.50.50.60">
    <property type="entry name" value="FAD/NAD(P)-binding domain"/>
    <property type="match status" value="2"/>
</dbReference>